<dbReference type="Proteomes" id="UP000324646">
    <property type="component" value="Chromosome"/>
</dbReference>
<name>A0A5C0SGJ9_CRATE</name>
<proteinExistence type="predicted"/>
<dbReference type="Pfam" id="PF02517">
    <property type="entry name" value="Rce1-like"/>
    <property type="match status" value="1"/>
</dbReference>
<protein>
    <submittedName>
        <fullName evidence="3">CPBP family intramembrane metalloprotease</fullName>
    </submittedName>
</protein>
<evidence type="ECO:0000256" key="1">
    <source>
        <dbReference type="SAM" id="Phobius"/>
    </source>
</evidence>
<feature type="transmembrane region" description="Helical" evidence="1">
    <location>
        <begin position="238"/>
        <end position="263"/>
    </location>
</feature>
<evidence type="ECO:0000259" key="2">
    <source>
        <dbReference type="Pfam" id="PF02517"/>
    </source>
</evidence>
<feature type="transmembrane region" description="Helical" evidence="1">
    <location>
        <begin position="76"/>
        <end position="101"/>
    </location>
</feature>
<dbReference type="GO" id="GO:0080120">
    <property type="term" value="P:CAAX-box protein maturation"/>
    <property type="evidence" value="ECO:0007669"/>
    <property type="project" value="UniProtKB-ARBA"/>
</dbReference>
<feature type="transmembrane region" description="Helical" evidence="1">
    <location>
        <begin position="121"/>
        <end position="140"/>
    </location>
</feature>
<dbReference type="GO" id="GO:0006508">
    <property type="term" value="P:proteolysis"/>
    <property type="evidence" value="ECO:0007669"/>
    <property type="project" value="UniProtKB-KW"/>
</dbReference>
<feature type="domain" description="CAAX prenyl protease 2/Lysostaphin resistance protein A-like" evidence="2">
    <location>
        <begin position="121"/>
        <end position="206"/>
    </location>
</feature>
<dbReference type="EMBL" id="CP042243">
    <property type="protein sequence ID" value="QEK12524.1"/>
    <property type="molecule type" value="Genomic_DNA"/>
</dbReference>
<dbReference type="PANTHER" id="PTHR43592">
    <property type="entry name" value="CAAX AMINO TERMINAL PROTEASE"/>
    <property type="match status" value="1"/>
</dbReference>
<organism evidence="3 4">
    <name type="scientific">Crassaminicella thermophila</name>
    <dbReference type="NCBI Taxonomy" id="2599308"/>
    <lineage>
        <taxon>Bacteria</taxon>
        <taxon>Bacillati</taxon>
        <taxon>Bacillota</taxon>
        <taxon>Clostridia</taxon>
        <taxon>Eubacteriales</taxon>
        <taxon>Clostridiaceae</taxon>
        <taxon>Crassaminicella</taxon>
    </lineage>
</organism>
<dbReference type="KEGG" id="crs:FQB35_09425"/>
<keyword evidence="1" id="KW-0472">Membrane</keyword>
<keyword evidence="1" id="KW-1133">Transmembrane helix</keyword>
<accession>A0A5C0SGJ9</accession>
<feature type="transmembrane region" description="Helical" evidence="1">
    <location>
        <begin position="37"/>
        <end position="55"/>
    </location>
</feature>
<dbReference type="PANTHER" id="PTHR43592:SF15">
    <property type="entry name" value="CAAX AMINO TERMINAL PROTEASE FAMILY PROTEIN"/>
    <property type="match status" value="1"/>
</dbReference>
<dbReference type="GO" id="GO:0004175">
    <property type="term" value="F:endopeptidase activity"/>
    <property type="evidence" value="ECO:0007669"/>
    <property type="project" value="UniProtKB-ARBA"/>
</dbReference>
<evidence type="ECO:0000313" key="3">
    <source>
        <dbReference type="EMBL" id="QEK12524.1"/>
    </source>
</evidence>
<feature type="transmembrane region" description="Helical" evidence="1">
    <location>
        <begin position="7"/>
        <end position="31"/>
    </location>
</feature>
<dbReference type="RefSeq" id="WP_148809678.1">
    <property type="nucleotide sequence ID" value="NZ_CP042243.1"/>
</dbReference>
<feature type="transmembrane region" description="Helical" evidence="1">
    <location>
        <begin position="174"/>
        <end position="189"/>
    </location>
</feature>
<gene>
    <name evidence="3" type="ORF">FQB35_09425</name>
</gene>
<dbReference type="InterPro" id="IPR003675">
    <property type="entry name" value="Rce1/LyrA-like_dom"/>
</dbReference>
<sequence length="311" mass="35280">MENRKEVGILGANILYLITAILLLTIGYYVQHKDVESGLIITEYILILLPPLIYVRLKGDNFKRVFRLNKLKLKHGLLIIGITILSYPIALFFNLVIMTFISTLGNIEPPPIPTAKNISEYFVLMIIISMSAGICEEFFFRGLILRSYERMGQINAIVISSFLFGLFHFNIQNFLGPVILGLIFGYLVYRTDSLFAGIIGHMTNNGVAVTLGFLINLINRKLPKQDISTNMPNTLQLIMATVFVGFIATITGVGAYLLLRIIIKDTKKRRYMEVENIEKIKKMSLFVFTPILLTGIIFIYVVYLQLNSIMH</sequence>
<dbReference type="AlphaFoldDB" id="A0A5C0SGJ9"/>
<keyword evidence="1" id="KW-0812">Transmembrane</keyword>
<reference evidence="3 4" key="1">
    <citation type="submission" date="2019-07" db="EMBL/GenBank/DDBJ databases">
        <title>Complete genome of Crassaminicella thermophila SY095.</title>
        <authorList>
            <person name="Li X."/>
        </authorList>
    </citation>
    <scope>NUCLEOTIDE SEQUENCE [LARGE SCALE GENOMIC DNA]</scope>
    <source>
        <strain evidence="3 4">SY095</strain>
    </source>
</reference>
<keyword evidence="3" id="KW-0482">Metalloprotease</keyword>
<feature type="transmembrane region" description="Helical" evidence="1">
    <location>
        <begin position="284"/>
        <end position="306"/>
    </location>
</feature>
<keyword evidence="4" id="KW-1185">Reference proteome</keyword>
<evidence type="ECO:0000313" key="4">
    <source>
        <dbReference type="Proteomes" id="UP000324646"/>
    </source>
</evidence>
<keyword evidence="3" id="KW-0645">Protease</keyword>
<dbReference type="GO" id="GO:0008237">
    <property type="term" value="F:metallopeptidase activity"/>
    <property type="evidence" value="ECO:0007669"/>
    <property type="project" value="UniProtKB-KW"/>
</dbReference>
<keyword evidence="3" id="KW-0378">Hydrolase</keyword>
<dbReference type="OrthoDB" id="4177129at2"/>